<dbReference type="PANTHER" id="PTHR23504:SF1">
    <property type="entry name" value="GH21943P-RELATED"/>
    <property type="match status" value="1"/>
</dbReference>
<evidence type="ECO:0000256" key="4">
    <source>
        <dbReference type="ARBA" id="ARBA00022989"/>
    </source>
</evidence>
<keyword evidence="9" id="KW-1185">Reference proteome</keyword>
<dbReference type="PANTHER" id="PTHR23504">
    <property type="entry name" value="MAJOR FACILITATOR SUPERFAMILY DOMAIN-CONTAINING PROTEIN 10"/>
    <property type="match status" value="1"/>
</dbReference>
<evidence type="ECO:0000256" key="3">
    <source>
        <dbReference type="ARBA" id="ARBA00022692"/>
    </source>
</evidence>
<dbReference type="PROSITE" id="PS50850">
    <property type="entry name" value="MFS"/>
    <property type="match status" value="1"/>
</dbReference>
<dbReference type="Proteomes" id="UP001154282">
    <property type="component" value="Unassembled WGS sequence"/>
</dbReference>
<comment type="subcellular location">
    <subcellularLocation>
        <location evidence="1">Membrane</location>
        <topology evidence="1">Multi-pass membrane protein</topology>
    </subcellularLocation>
</comment>
<feature type="transmembrane region" description="Helical" evidence="6">
    <location>
        <begin position="285"/>
        <end position="304"/>
    </location>
</feature>
<protein>
    <recommendedName>
        <fullName evidence="7">Major facilitator superfamily (MFS) profile domain-containing protein</fullName>
    </recommendedName>
</protein>
<dbReference type="Pfam" id="PF07690">
    <property type="entry name" value="MFS_1"/>
    <property type="match status" value="2"/>
</dbReference>
<feature type="transmembrane region" description="Helical" evidence="6">
    <location>
        <begin position="81"/>
        <end position="99"/>
    </location>
</feature>
<dbReference type="SUPFAM" id="SSF103473">
    <property type="entry name" value="MFS general substrate transporter"/>
    <property type="match status" value="1"/>
</dbReference>
<proteinExistence type="predicted"/>
<dbReference type="CDD" id="cd17330">
    <property type="entry name" value="MFS_SLC46_TetA_like"/>
    <property type="match status" value="1"/>
</dbReference>
<evidence type="ECO:0000259" key="7">
    <source>
        <dbReference type="PROSITE" id="PS50850"/>
    </source>
</evidence>
<dbReference type="GO" id="GO:0016020">
    <property type="term" value="C:membrane"/>
    <property type="evidence" value="ECO:0007669"/>
    <property type="project" value="UniProtKB-SubCell"/>
</dbReference>
<organism evidence="8 9">
    <name type="scientific">Linum tenue</name>
    <dbReference type="NCBI Taxonomy" id="586396"/>
    <lineage>
        <taxon>Eukaryota</taxon>
        <taxon>Viridiplantae</taxon>
        <taxon>Streptophyta</taxon>
        <taxon>Embryophyta</taxon>
        <taxon>Tracheophyta</taxon>
        <taxon>Spermatophyta</taxon>
        <taxon>Magnoliopsida</taxon>
        <taxon>eudicotyledons</taxon>
        <taxon>Gunneridae</taxon>
        <taxon>Pentapetalae</taxon>
        <taxon>rosids</taxon>
        <taxon>fabids</taxon>
        <taxon>Malpighiales</taxon>
        <taxon>Linaceae</taxon>
        <taxon>Linum</taxon>
    </lineage>
</organism>
<feature type="transmembrane region" description="Helical" evidence="6">
    <location>
        <begin position="245"/>
        <end position="265"/>
    </location>
</feature>
<feature type="transmembrane region" description="Helical" evidence="6">
    <location>
        <begin position="46"/>
        <end position="69"/>
    </location>
</feature>
<evidence type="ECO:0000256" key="5">
    <source>
        <dbReference type="ARBA" id="ARBA00023136"/>
    </source>
</evidence>
<feature type="transmembrane region" description="Helical" evidence="6">
    <location>
        <begin position="311"/>
        <end position="332"/>
    </location>
</feature>
<dbReference type="GO" id="GO:0022857">
    <property type="term" value="F:transmembrane transporter activity"/>
    <property type="evidence" value="ECO:0007669"/>
    <property type="project" value="InterPro"/>
</dbReference>
<feature type="transmembrane region" description="Helical" evidence="6">
    <location>
        <begin position="408"/>
        <end position="427"/>
    </location>
</feature>
<evidence type="ECO:0000256" key="2">
    <source>
        <dbReference type="ARBA" id="ARBA00022448"/>
    </source>
</evidence>
<dbReference type="InterPro" id="IPR011701">
    <property type="entry name" value="MFS"/>
</dbReference>
<gene>
    <name evidence="8" type="ORF">LITE_LOCUS24546</name>
</gene>
<evidence type="ECO:0000313" key="9">
    <source>
        <dbReference type="Proteomes" id="UP001154282"/>
    </source>
</evidence>
<feature type="transmembrane region" description="Helical" evidence="6">
    <location>
        <begin position="171"/>
        <end position="189"/>
    </location>
</feature>
<keyword evidence="3 6" id="KW-0812">Transmembrane</keyword>
<keyword evidence="5 6" id="KW-0472">Membrane</keyword>
<evidence type="ECO:0000313" key="8">
    <source>
        <dbReference type="EMBL" id="CAI0435062.1"/>
    </source>
</evidence>
<comment type="caution">
    <text evidence="8">The sequence shown here is derived from an EMBL/GenBank/DDBJ whole genome shotgun (WGS) entry which is preliminary data.</text>
</comment>
<reference evidence="8" key="1">
    <citation type="submission" date="2022-08" db="EMBL/GenBank/DDBJ databases">
        <authorList>
            <person name="Gutierrez-Valencia J."/>
        </authorList>
    </citation>
    <scope>NUCLEOTIDE SEQUENCE</scope>
</reference>
<dbReference type="AlphaFoldDB" id="A0AAV0LMB6"/>
<evidence type="ECO:0000256" key="6">
    <source>
        <dbReference type="SAM" id="Phobius"/>
    </source>
</evidence>
<dbReference type="InterPro" id="IPR036259">
    <property type="entry name" value="MFS_trans_sf"/>
</dbReference>
<feature type="transmembrane region" description="Helical" evidence="6">
    <location>
        <begin position="7"/>
        <end position="26"/>
    </location>
</feature>
<name>A0AAV0LMB6_9ROSI</name>
<dbReference type="EMBL" id="CAMGYJ010000006">
    <property type="protein sequence ID" value="CAI0435062.1"/>
    <property type="molecule type" value="Genomic_DNA"/>
</dbReference>
<feature type="transmembrane region" description="Helical" evidence="6">
    <location>
        <begin position="143"/>
        <end position="165"/>
    </location>
</feature>
<evidence type="ECO:0000256" key="1">
    <source>
        <dbReference type="ARBA" id="ARBA00004141"/>
    </source>
</evidence>
<keyword evidence="4 6" id="KW-1133">Transmembrane helix</keyword>
<dbReference type="InterPro" id="IPR020846">
    <property type="entry name" value="MFS_dom"/>
</dbReference>
<accession>A0AAV0LMB6</accession>
<keyword evidence="2" id="KW-0813">Transport</keyword>
<sequence length="448" mass="49008">MEKLWRPLGHLFLTFFLYNFGTFMVAPTITDVTMFAVCPHQPECSIAIYLTGFQQAVIGLGTLFMMPLVGNLSDRYGRKALLTLPMSLSIIPLAILAYSRSRNFFYAYYVLKTITSMVCEGSVQCLALAYVADNVPVRRRAAAFGILSGIGSAAFVCGTFIARFLSTASTFQVATAVAIAGTVYMRIFLPDVAVEESLKTPILCRGKEKIVADFPNEISPIKSEQIFKSRPSLRDMLTMLQSSKIFTQAAVVAFFLSLSDAGFQASVTYYLKAEFHFNKDQFADLMVISGVAGTVSQLIVMPILTPFLGEGVLLSVGLFFSCAHIFLYSVAWSFWVPYAASMLSIFFVFSQPCMRAIVSKQVGSCEQGKAQGCISGISSFANVVAPLVFSPLSALFLSDNAPFDFPGFSIMCVGFAMMVAFVQSLMIRVPPPIAEERVDNPNHVDSYA</sequence>
<dbReference type="Gene3D" id="1.20.1250.20">
    <property type="entry name" value="MFS general substrate transporter like domains"/>
    <property type="match status" value="1"/>
</dbReference>
<feature type="transmembrane region" description="Helical" evidence="6">
    <location>
        <begin position="370"/>
        <end position="396"/>
    </location>
</feature>
<feature type="domain" description="Major facilitator superfamily (MFS) profile" evidence="7">
    <location>
        <begin position="7"/>
        <end position="432"/>
    </location>
</feature>